<sequence length="198" mass="22522">MKKEHEREVLQAKQQVLQFVDGLIRKYRQLAIDAVKVAREEQQKAEHERRSAYELCARYEADLKANVKVCVTAQITHIAQNAIAHLKQSAQAEQQRLIAERDALQRKCADLTPITAEVYKPTVDHMTAELAAQFRSNANFSIGMIDDTRAMINDEFASFKKSMTELMVKKFAIQGCPLRKEDAEIFVESTLLADSLLL</sequence>
<accession>A0AAD9GKS6</accession>
<evidence type="ECO:0000313" key="1">
    <source>
        <dbReference type="EMBL" id="KAK1940322.1"/>
    </source>
</evidence>
<organism evidence="1 2">
    <name type="scientific">Babesia divergens</name>
    <dbReference type="NCBI Taxonomy" id="32595"/>
    <lineage>
        <taxon>Eukaryota</taxon>
        <taxon>Sar</taxon>
        <taxon>Alveolata</taxon>
        <taxon>Apicomplexa</taxon>
        <taxon>Aconoidasida</taxon>
        <taxon>Piroplasmida</taxon>
        <taxon>Babesiidae</taxon>
        <taxon>Babesia</taxon>
    </lineage>
</organism>
<dbReference type="EMBL" id="JAHBMH010000003">
    <property type="protein sequence ID" value="KAK1940322.1"/>
    <property type="molecule type" value="Genomic_DNA"/>
</dbReference>
<keyword evidence="2" id="KW-1185">Reference proteome</keyword>
<comment type="caution">
    <text evidence="1">The sequence shown here is derived from an EMBL/GenBank/DDBJ whole genome shotgun (WGS) entry which is preliminary data.</text>
</comment>
<gene>
    <name evidence="1" type="ORF">X943_002282</name>
</gene>
<dbReference type="AlphaFoldDB" id="A0AAD9GKS6"/>
<evidence type="ECO:0000313" key="2">
    <source>
        <dbReference type="Proteomes" id="UP001195914"/>
    </source>
</evidence>
<reference evidence="1" key="1">
    <citation type="journal article" date="2014" name="Nucleic Acids Res.">
        <title>The evolutionary dynamics of variant antigen genes in Babesia reveal a history of genomic innovation underlying host-parasite interaction.</title>
        <authorList>
            <person name="Jackson A.P."/>
            <person name="Otto T.D."/>
            <person name="Darby A."/>
            <person name="Ramaprasad A."/>
            <person name="Xia D."/>
            <person name="Echaide I.E."/>
            <person name="Farber M."/>
            <person name="Gahlot S."/>
            <person name="Gamble J."/>
            <person name="Gupta D."/>
            <person name="Gupta Y."/>
            <person name="Jackson L."/>
            <person name="Malandrin L."/>
            <person name="Malas T.B."/>
            <person name="Moussa E."/>
            <person name="Nair M."/>
            <person name="Reid A.J."/>
            <person name="Sanders M."/>
            <person name="Sharma J."/>
            <person name="Tracey A."/>
            <person name="Quail M.A."/>
            <person name="Weir W."/>
            <person name="Wastling J.M."/>
            <person name="Hall N."/>
            <person name="Willadsen P."/>
            <person name="Lingelbach K."/>
            <person name="Shiels B."/>
            <person name="Tait A."/>
            <person name="Berriman M."/>
            <person name="Allred D.R."/>
            <person name="Pain A."/>
        </authorList>
    </citation>
    <scope>NUCLEOTIDE SEQUENCE</scope>
    <source>
        <strain evidence="1">1802A</strain>
    </source>
</reference>
<proteinExistence type="predicted"/>
<protein>
    <submittedName>
        <fullName evidence="1">Uncharacterized protein</fullName>
    </submittedName>
</protein>
<dbReference type="Proteomes" id="UP001195914">
    <property type="component" value="Unassembled WGS sequence"/>
</dbReference>
<name>A0AAD9GKS6_BABDI</name>
<reference evidence="1" key="2">
    <citation type="submission" date="2021-05" db="EMBL/GenBank/DDBJ databases">
        <authorList>
            <person name="Pain A."/>
        </authorList>
    </citation>
    <scope>NUCLEOTIDE SEQUENCE</scope>
    <source>
        <strain evidence="1">1802A</strain>
    </source>
</reference>